<evidence type="ECO:0000256" key="2">
    <source>
        <dbReference type="SAM" id="SignalP"/>
    </source>
</evidence>
<dbReference type="EMBL" id="NJET01000161">
    <property type="protein sequence ID" value="PHH60147.1"/>
    <property type="molecule type" value="Genomic_DNA"/>
</dbReference>
<dbReference type="SUPFAM" id="SSF49899">
    <property type="entry name" value="Concanavalin A-like lectins/glucanases"/>
    <property type="match status" value="1"/>
</dbReference>
<evidence type="ECO:0000313" key="3">
    <source>
        <dbReference type="EMBL" id="PHH60147.1"/>
    </source>
</evidence>
<feature type="chain" id="PRO_5013287852" description="GH16 domain-containing protein" evidence="2">
    <location>
        <begin position="21"/>
        <end position="222"/>
    </location>
</feature>
<keyword evidence="4" id="KW-1185">Reference proteome</keyword>
<dbReference type="PANTHER" id="PTHR10963">
    <property type="entry name" value="GLYCOSYL HYDROLASE-RELATED"/>
    <property type="match status" value="1"/>
</dbReference>
<dbReference type="GO" id="GO:0009251">
    <property type="term" value="P:glucan catabolic process"/>
    <property type="evidence" value="ECO:0007669"/>
    <property type="project" value="TreeGrafter"/>
</dbReference>
<proteinExistence type="predicted"/>
<organism evidence="3 4">
    <name type="scientific">Ophiocordyceps australis</name>
    <dbReference type="NCBI Taxonomy" id="1399860"/>
    <lineage>
        <taxon>Eukaryota</taxon>
        <taxon>Fungi</taxon>
        <taxon>Dikarya</taxon>
        <taxon>Ascomycota</taxon>
        <taxon>Pezizomycotina</taxon>
        <taxon>Sordariomycetes</taxon>
        <taxon>Hypocreomycetidae</taxon>
        <taxon>Hypocreales</taxon>
        <taxon>Ophiocordycipitaceae</taxon>
        <taxon>Ophiocordyceps</taxon>
    </lineage>
</organism>
<dbReference type="OrthoDB" id="192832at2759"/>
<gene>
    <name evidence="3" type="ORF">CDD81_2065</name>
</gene>
<dbReference type="Pfam" id="PF26113">
    <property type="entry name" value="GH16_XgeA"/>
    <property type="match status" value="1"/>
</dbReference>
<dbReference type="Proteomes" id="UP000226192">
    <property type="component" value="Unassembled WGS sequence"/>
</dbReference>
<keyword evidence="2" id="KW-0732">Signal</keyword>
<name>A0A2C5XUM0_9HYPO</name>
<protein>
    <recommendedName>
        <fullName evidence="5">GH16 domain-containing protein</fullName>
    </recommendedName>
</protein>
<dbReference type="InterPro" id="IPR013320">
    <property type="entry name" value="ConA-like_dom_sf"/>
</dbReference>
<feature type="region of interest" description="Disordered" evidence="1">
    <location>
        <begin position="194"/>
        <end position="222"/>
    </location>
</feature>
<dbReference type="AlphaFoldDB" id="A0A2C5XUM0"/>
<comment type="caution">
    <text evidence="3">The sequence shown here is derived from an EMBL/GenBank/DDBJ whole genome shotgun (WGS) entry which is preliminary data.</text>
</comment>
<reference evidence="3 4" key="1">
    <citation type="submission" date="2017-06" db="EMBL/GenBank/DDBJ databases">
        <title>Ant-infecting Ophiocordyceps genomes reveal a high diversity of potential behavioral manipulation genes and a possible major role for enterotoxins.</title>
        <authorList>
            <person name="De Bekker C."/>
            <person name="Evans H.C."/>
            <person name="Brachmann A."/>
            <person name="Hughes D.P."/>
        </authorList>
    </citation>
    <scope>NUCLEOTIDE SEQUENCE [LARGE SCALE GENOMIC DNA]</scope>
    <source>
        <strain evidence="3 4">Map64</strain>
    </source>
</reference>
<dbReference type="PANTHER" id="PTHR10963:SF24">
    <property type="entry name" value="GLYCOSIDASE C21B10.07-RELATED"/>
    <property type="match status" value="1"/>
</dbReference>
<dbReference type="Gene3D" id="2.60.120.200">
    <property type="match status" value="1"/>
</dbReference>
<accession>A0A2C5XUM0</accession>
<evidence type="ECO:0000256" key="1">
    <source>
        <dbReference type="SAM" id="MobiDB-lite"/>
    </source>
</evidence>
<dbReference type="InterPro" id="IPR050546">
    <property type="entry name" value="Glycosyl_Hydrlase_16"/>
</dbReference>
<evidence type="ECO:0000313" key="4">
    <source>
        <dbReference type="Proteomes" id="UP000226192"/>
    </source>
</evidence>
<sequence length="222" mass="24705">MVQMISLGLLVLSSVGSTAARQYRIENNRSYNASNFFDKFDFITAGDPNQGYVAHQSRPQAEEIGLAKTIGDEVYLGVEHESVLDPWWAARKSLRLESRERFNKGLLIARFTHLPKVQCGSWPAFWSLGEEQGRVWPNGGEIDIYEGWNNQVANQQVVHVGLRKDYGACTLDTASNRISSRVITSDCDNQAPNQPNFSGCQVRNGPGDIWGNPNGGTRKSFP</sequence>
<evidence type="ECO:0008006" key="5">
    <source>
        <dbReference type="Google" id="ProtNLM"/>
    </source>
</evidence>
<feature type="signal peptide" evidence="2">
    <location>
        <begin position="1"/>
        <end position="20"/>
    </location>
</feature>
<dbReference type="STRING" id="1399860.A0A2C5XUM0"/>